<comment type="caution">
    <text evidence="1">The sequence shown here is derived from an EMBL/GenBank/DDBJ whole genome shotgun (WGS) entry which is preliminary data.</text>
</comment>
<sequence>MKLEIDFIGVCVFDLNRRLLSSNPTVDYSVWFCFSILTSITPPHSSLASSRATDFESEIGFFLFKVNTGVVGRYKQSVNYLFWAYCKK</sequence>
<evidence type="ECO:0000313" key="1">
    <source>
        <dbReference type="EMBL" id="KAI3690630.1"/>
    </source>
</evidence>
<keyword evidence="2" id="KW-1185">Reference proteome</keyword>
<proteinExistence type="predicted"/>
<reference evidence="1 2" key="2">
    <citation type="journal article" date="2022" name="Mol. Ecol. Resour.">
        <title>The genomes of chicory, endive, great burdock and yacon provide insights into Asteraceae paleo-polyploidization history and plant inulin production.</title>
        <authorList>
            <person name="Fan W."/>
            <person name="Wang S."/>
            <person name="Wang H."/>
            <person name="Wang A."/>
            <person name="Jiang F."/>
            <person name="Liu H."/>
            <person name="Zhao H."/>
            <person name="Xu D."/>
            <person name="Zhang Y."/>
        </authorList>
    </citation>
    <scope>NUCLEOTIDE SEQUENCE [LARGE SCALE GENOMIC DNA]</scope>
    <source>
        <strain evidence="2">cv. Punajuju</strain>
        <tissue evidence="1">Leaves</tissue>
    </source>
</reference>
<accession>A0ACB8Z011</accession>
<reference evidence="2" key="1">
    <citation type="journal article" date="2022" name="Mol. Ecol. Resour.">
        <title>The genomes of chicory, endive, great burdock and yacon provide insights into Asteraceae palaeo-polyploidization history and plant inulin production.</title>
        <authorList>
            <person name="Fan W."/>
            <person name="Wang S."/>
            <person name="Wang H."/>
            <person name="Wang A."/>
            <person name="Jiang F."/>
            <person name="Liu H."/>
            <person name="Zhao H."/>
            <person name="Xu D."/>
            <person name="Zhang Y."/>
        </authorList>
    </citation>
    <scope>NUCLEOTIDE SEQUENCE [LARGE SCALE GENOMIC DNA]</scope>
    <source>
        <strain evidence="2">cv. Punajuju</strain>
    </source>
</reference>
<name>A0ACB8Z011_CICIN</name>
<protein>
    <submittedName>
        <fullName evidence="1">Uncharacterized protein</fullName>
    </submittedName>
</protein>
<gene>
    <name evidence="1" type="ORF">L2E82_48784</name>
</gene>
<dbReference type="Proteomes" id="UP001055811">
    <property type="component" value="Linkage Group LG09"/>
</dbReference>
<organism evidence="1 2">
    <name type="scientific">Cichorium intybus</name>
    <name type="common">Chicory</name>
    <dbReference type="NCBI Taxonomy" id="13427"/>
    <lineage>
        <taxon>Eukaryota</taxon>
        <taxon>Viridiplantae</taxon>
        <taxon>Streptophyta</taxon>
        <taxon>Embryophyta</taxon>
        <taxon>Tracheophyta</taxon>
        <taxon>Spermatophyta</taxon>
        <taxon>Magnoliopsida</taxon>
        <taxon>eudicotyledons</taxon>
        <taxon>Gunneridae</taxon>
        <taxon>Pentapetalae</taxon>
        <taxon>asterids</taxon>
        <taxon>campanulids</taxon>
        <taxon>Asterales</taxon>
        <taxon>Asteraceae</taxon>
        <taxon>Cichorioideae</taxon>
        <taxon>Cichorieae</taxon>
        <taxon>Cichoriinae</taxon>
        <taxon>Cichorium</taxon>
    </lineage>
</organism>
<dbReference type="EMBL" id="CM042017">
    <property type="protein sequence ID" value="KAI3690630.1"/>
    <property type="molecule type" value="Genomic_DNA"/>
</dbReference>
<evidence type="ECO:0000313" key="2">
    <source>
        <dbReference type="Proteomes" id="UP001055811"/>
    </source>
</evidence>